<dbReference type="PATRIC" id="fig|104102.7.peg.2808"/>
<evidence type="ECO:0000313" key="2">
    <source>
        <dbReference type="EMBL" id="KGB21205.1"/>
    </source>
</evidence>
<dbReference type="InterPro" id="IPR036259">
    <property type="entry name" value="MFS_trans_sf"/>
</dbReference>
<dbReference type="GO" id="GO:0005886">
    <property type="term" value="C:plasma membrane"/>
    <property type="evidence" value="ECO:0007669"/>
    <property type="project" value="TreeGrafter"/>
</dbReference>
<protein>
    <submittedName>
        <fullName evidence="2">Fosmidomycin resistance protein</fullName>
    </submittedName>
</protein>
<dbReference type="PANTHER" id="PTHR43129">
    <property type="entry name" value="FOSMIDOMYCIN RESISTANCE PROTEIN"/>
    <property type="match status" value="1"/>
</dbReference>
<proteinExistence type="predicted"/>
<reference evidence="2 3" key="1">
    <citation type="submission" date="2014-06" db="EMBL/GenBank/DDBJ databases">
        <title>Functional and comparative genomic analyses of the Drosophila gut microbiota identify candidate symbiosis factors.</title>
        <authorList>
            <person name="Newell P.D."/>
            <person name="Chaston J.M."/>
            <person name="Douglas A.E."/>
        </authorList>
    </citation>
    <scope>NUCLEOTIDE SEQUENCE [LARGE SCALE GENOMIC DNA]</scope>
    <source>
        <strain evidence="2 3">DmCS_006</strain>
    </source>
</reference>
<keyword evidence="1" id="KW-0812">Transmembrane</keyword>
<keyword evidence="1" id="KW-1133">Transmembrane helix</keyword>
<name>A0A094YGQ9_9PROT</name>
<sequence>MLPYAGLNATIALSILIGLILSSAFSAIVVYAQELMPGRVGTVAGLFFGFSFGMGGLGAAVLGELADHTSIEFVYHVCAYLPAIGLLTAFLPNLRDIKTADTAPSPKT</sequence>
<accession>A0A094YGQ9</accession>
<evidence type="ECO:0000313" key="3">
    <source>
        <dbReference type="Proteomes" id="UP000029448"/>
    </source>
</evidence>
<comment type="caution">
    <text evidence="2">The sequence shown here is derived from an EMBL/GenBank/DDBJ whole genome shotgun (WGS) entry which is preliminary data.</text>
</comment>
<dbReference type="EMBL" id="JOKM01000102">
    <property type="protein sequence ID" value="KGB21205.1"/>
    <property type="molecule type" value="Genomic_DNA"/>
</dbReference>
<dbReference type="AlphaFoldDB" id="A0A094YGQ9"/>
<feature type="transmembrane region" description="Helical" evidence="1">
    <location>
        <begin position="6"/>
        <end position="31"/>
    </location>
</feature>
<keyword evidence="3" id="KW-1185">Reference proteome</keyword>
<dbReference type="SUPFAM" id="SSF103473">
    <property type="entry name" value="MFS general substrate transporter"/>
    <property type="match status" value="1"/>
</dbReference>
<dbReference type="Proteomes" id="UP000029448">
    <property type="component" value="Unassembled WGS sequence"/>
</dbReference>
<evidence type="ECO:0000256" key="1">
    <source>
        <dbReference type="SAM" id="Phobius"/>
    </source>
</evidence>
<feature type="transmembrane region" description="Helical" evidence="1">
    <location>
        <begin position="73"/>
        <end position="91"/>
    </location>
</feature>
<keyword evidence="1" id="KW-0472">Membrane</keyword>
<feature type="transmembrane region" description="Helical" evidence="1">
    <location>
        <begin position="43"/>
        <end position="61"/>
    </location>
</feature>
<gene>
    <name evidence="2" type="ORF">AtDm6_2841</name>
</gene>
<organism evidence="2 3">
    <name type="scientific">Acetobacter tropicalis</name>
    <dbReference type="NCBI Taxonomy" id="104102"/>
    <lineage>
        <taxon>Bacteria</taxon>
        <taxon>Pseudomonadati</taxon>
        <taxon>Pseudomonadota</taxon>
        <taxon>Alphaproteobacteria</taxon>
        <taxon>Acetobacterales</taxon>
        <taxon>Acetobacteraceae</taxon>
        <taxon>Acetobacter</taxon>
    </lineage>
</organism>
<dbReference type="PANTHER" id="PTHR43129:SF1">
    <property type="entry name" value="FOSMIDOMYCIN RESISTANCE PROTEIN"/>
    <property type="match status" value="1"/>
</dbReference>